<evidence type="ECO:0008006" key="4">
    <source>
        <dbReference type="Google" id="ProtNLM"/>
    </source>
</evidence>
<organism evidence="2 3">
    <name type="scientific">Aspergillus bombycis</name>
    <dbReference type="NCBI Taxonomy" id="109264"/>
    <lineage>
        <taxon>Eukaryota</taxon>
        <taxon>Fungi</taxon>
        <taxon>Dikarya</taxon>
        <taxon>Ascomycota</taxon>
        <taxon>Pezizomycotina</taxon>
        <taxon>Eurotiomycetes</taxon>
        <taxon>Eurotiomycetidae</taxon>
        <taxon>Eurotiales</taxon>
        <taxon>Aspergillaceae</taxon>
        <taxon>Aspergillus</taxon>
    </lineage>
</organism>
<name>A0A1F7ZJS2_9EURO</name>
<accession>A0A1F7ZJS2</accession>
<dbReference type="InterPro" id="IPR027417">
    <property type="entry name" value="P-loop_NTPase"/>
</dbReference>
<keyword evidence="1" id="KW-1133">Transmembrane helix</keyword>
<evidence type="ECO:0000313" key="2">
    <source>
        <dbReference type="EMBL" id="OGM39691.1"/>
    </source>
</evidence>
<dbReference type="OrthoDB" id="408152at2759"/>
<dbReference type="AlphaFoldDB" id="A0A1F7ZJS2"/>
<evidence type="ECO:0000313" key="3">
    <source>
        <dbReference type="Proteomes" id="UP000179179"/>
    </source>
</evidence>
<dbReference type="Gene3D" id="3.40.50.300">
    <property type="entry name" value="P-loop containing nucleotide triphosphate hydrolases"/>
    <property type="match status" value="1"/>
</dbReference>
<dbReference type="SUPFAM" id="SSF52540">
    <property type="entry name" value="P-loop containing nucleoside triphosphate hydrolases"/>
    <property type="match status" value="1"/>
</dbReference>
<proteinExistence type="predicted"/>
<dbReference type="RefSeq" id="XP_022383408.1">
    <property type="nucleotide sequence ID" value="XM_022538764.1"/>
</dbReference>
<dbReference type="Proteomes" id="UP000179179">
    <property type="component" value="Unassembled WGS sequence"/>
</dbReference>
<dbReference type="EMBL" id="LYCR01000184">
    <property type="protein sequence ID" value="OGM39691.1"/>
    <property type="molecule type" value="Genomic_DNA"/>
</dbReference>
<dbReference type="Pfam" id="PF17784">
    <property type="entry name" value="Sulfotransfer_4"/>
    <property type="match status" value="1"/>
</dbReference>
<dbReference type="STRING" id="109264.A0A1F7ZJS2"/>
<protein>
    <recommendedName>
        <fullName evidence="4">NAD dependent epimerase/dehydratase</fullName>
    </recommendedName>
</protein>
<comment type="caution">
    <text evidence="2">The sequence shown here is derived from an EMBL/GenBank/DDBJ whole genome shotgun (WGS) entry which is preliminary data.</text>
</comment>
<sequence length="219" mass="25019">MVPALREALRTLGYANPYHDIPVWKIQVTVSTGIRLCPPNMMALCGDFPAACFGPELIKAYPEAKVILTYRDVDEWYQSVHKTVHCLVSSRLWAVAARVARALGMQSFWIQPTWHKIWEGFFEGDFETNGRRVFREHYELITQLVPARHLLIFHVREGWEPLCEFLGQPVPSTPFPRGNGIQSYHLRCAFLLLYGNRVRTLTLPCTAGLVLLVWAVLVA</sequence>
<evidence type="ECO:0000256" key="1">
    <source>
        <dbReference type="SAM" id="Phobius"/>
    </source>
</evidence>
<keyword evidence="1" id="KW-0472">Membrane</keyword>
<feature type="transmembrane region" description="Helical" evidence="1">
    <location>
        <begin position="201"/>
        <end position="218"/>
    </location>
</feature>
<dbReference type="InterPro" id="IPR040632">
    <property type="entry name" value="Sulfotransfer_4"/>
</dbReference>
<dbReference type="GeneID" id="34455026"/>
<dbReference type="PANTHER" id="PTHR36978">
    <property type="entry name" value="P-LOOP CONTAINING NUCLEOTIDE TRIPHOSPHATE HYDROLASE"/>
    <property type="match status" value="1"/>
</dbReference>
<reference evidence="2 3" key="1">
    <citation type="journal article" date="2016" name="Genome Biol. Evol.">
        <title>Draft genome sequence of an aflatoxigenic Aspergillus species, A. bombycis.</title>
        <authorList>
            <person name="Moore G.G."/>
            <person name="Mack B.M."/>
            <person name="Beltz S.B."/>
            <person name="Gilbert M.K."/>
        </authorList>
    </citation>
    <scope>NUCLEOTIDE SEQUENCE [LARGE SCALE GENOMIC DNA]</scope>
    <source>
        <strain evidence="3">NRRL 26010</strain>
    </source>
</reference>
<keyword evidence="1" id="KW-0812">Transmembrane</keyword>
<keyword evidence="3" id="KW-1185">Reference proteome</keyword>
<dbReference type="PANTHER" id="PTHR36978:SF4">
    <property type="entry name" value="P-LOOP CONTAINING NUCLEOSIDE TRIPHOSPHATE HYDROLASE PROTEIN"/>
    <property type="match status" value="1"/>
</dbReference>
<gene>
    <name evidence="2" type="ORF">ABOM_011636</name>
</gene>